<reference evidence="1" key="1">
    <citation type="journal article" date="2015" name="Nature">
        <title>Complex archaea that bridge the gap between prokaryotes and eukaryotes.</title>
        <authorList>
            <person name="Spang A."/>
            <person name="Saw J.H."/>
            <person name="Jorgensen S.L."/>
            <person name="Zaremba-Niedzwiedzka K."/>
            <person name="Martijn J."/>
            <person name="Lind A.E."/>
            <person name="van Eijk R."/>
            <person name="Schleper C."/>
            <person name="Guy L."/>
            <person name="Ettema T.J."/>
        </authorList>
    </citation>
    <scope>NUCLEOTIDE SEQUENCE</scope>
</reference>
<comment type="caution">
    <text evidence="1">The sequence shown here is derived from an EMBL/GenBank/DDBJ whole genome shotgun (WGS) entry which is preliminary data.</text>
</comment>
<protein>
    <submittedName>
        <fullName evidence="1">Uncharacterized protein</fullName>
    </submittedName>
</protein>
<dbReference type="AlphaFoldDB" id="A0A0F9EU48"/>
<gene>
    <name evidence="1" type="ORF">LCGC14_2033760</name>
</gene>
<accession>A0A0F9EU48</accession>
<evidence type="ECO:0000313" key="1">
    <source>
        <dbReference type="EMBL" id="KKL77549.1"/>
    </source>
</evidence>
<dbReference type="EMBL" id="LAZR01023719">
    <property type="protein sequence ID" value="KKL77549.1"/>
    <property type="molecule type" value="Genomic_DNA"/>
</dbReference>
<proteinExistence type="predicted"/>
<sequence>LTSTGELFTSDVAYYGDIFLPKKGKFPEVLKTLSKLISLCENQNELELYPSHRNYPCDITLLTDLYKGIKNWQLILVQEQ</sequence>
<organism evidence="1">
    <name type="scientific">marine sediment metagenome</name>
    <dbReference type="NCBI Taxonomy" id="412755"/>
    <lineage>
        <taxon>unclassified sequences</taxon>
        <taxon>metagenomes</taxon>
        <taxon>ecological metagenomes</taxon>
    </lineage>
</organism>
<name>A0A0F9EU48_9ZZZZ</name>
<feature type="non-terminal residue" evidence="1">
    <location>
        <position position="1"/>
    </location>
</feature>